<evidence type="ECO:0000313" key="1">
    <source>
        <dbReference type="EMBL" id="MPC18482.1"/>
    </source>
</evidence>
<gene>
    <name evidence="1" type="ORF">E2C01_011368</name>
</gene>
<protein>
    <submittedName>
        <fullName evidence="1">Uncharacterized protein</fullName>
    </submittedName>
</protein>
<evidence type="ECO:0000313" key="2">
    <source>
        <dbReference type="Proteomes" id="UP000324222"/>
    </source>
</evidence>
<sequence>MVPVTAGASAVPRVSQLRKPVRMLPLYKYTATTSTTTNFLTIIIDMTANTTIIDNTIVLESRPVLPRFTDPLAALDSRKGSKG</sequence>
<accession>A0A5B7DB04</accession>
<dbReference type="EMBL" id="VSRR010000684">
    <property type="protein sequence ID" value="MPC18482.1"/>
    <property type="molecule type" value="Genomic_DNA"/>
</dbReference>
<name>A0A5B7DB04_PORTR</name>
<proteinExistence type="predicted"/>
<reference evidence="1 2" key="1">
    <citation type="submission" date="2019-05" db="EMBL/GenBank/DDBJ databases">
        <title>Another draft genome of Portunus trituberculatus and its Hox gene families provides insights of decapod evolution.</title>
        <authorList>
            <person name="Jeong J.-H."/>
            <person name="Song I."/>
            <person name="Kim S."/>
            <person name="Choi T."/>
            <person name="Kim D."/>
            <person name="Ryu S."/>
            <person name="Kim W."/>
        </authorList>
    </citation>
    <scope>NUCLEOTIDE SEQUENCE [LARGE SCALE GENOMIC DNA]</scope>
    <source>
        <tissue evidence="1">Muscle</tissue>
    </source>
</reference>
<organism evidence="1 2">
    <name type="scientific">Portunus trituberculatus</name>
    <name type="common">Swimming crab</name>
    <name type="synonym">Neptunus trituberculatus</name>
    <dbReference type="NCBI Taxonomy" id="210409"/>
    <lineage>
        <taxon>Eukaryota</taxon>
        <taxon>Metazoa</taxon>
        <taxon>Ecdysozoa</taxon>
        <taxon>Arthropoda</taxon>
        <taxon>Crustacea</taxon>
        <taxon>Multicrustacea</taxon>
        <taxon>Malacostraca</taxon>
        <taxon>Eumalacostraca</taxon>
        <taxon>Eucarida</taxon>
        <taxon>Decapoda</taxon>
        <taxon>Pleocyemata</taxon>
        <taxon>Brachyura</taxon>
        <taxon>Eubrachyura</taxon>
        <taxon>Portunoidea</taxon>
        <taxon>Portunidae</taxon>
        <taxon>Portuninae</taxon>
        <taxon>Portunus</taxon>
    </lineage>
</organism>
<dbReference type="Proteomes" id="UP000324222">
    <property type="component" value="Unassembled WGS sequence"/>
</dbReference>
<keyword evidence="2" id="KW-1185">Reference proteome</keyword>
<comment type="caution">
    <text evidence="1">The sequence shown here is derived from an EMBL/GenBank/DDBJ whole genome shotgun (WGS) entry which is preliminary data.</text>
</comment>
<dbReference type="AlphaFoldDB" id="A0A5B7DB04"/>